<dbReference type="GO" id="GO:0005975">
    <property type="term" value="P:carbohydrate metabolic process"/>
    <property type="evidence" value="ECO:0007669"/>
    <property type="project" value="InterPro"/>
</dbReference>
<dbReference type="EMBL" id="CAKMRJ010000113">
    <property type="protein sequence ID" value="CAH1418702.1"/>
    <property type="molecule type" value="Genomic_DNA"/>
</dbReference>
<dbReference type="PANTHER" id="PTHR46975">
    <property type="entry name" value="PROTEIN SWEETIE"/>
    <property type="match status" value="1"/>
</dbReference>
<proteinExistence type="predicted"/>
<organism evidence="1 2">
    <name type="scientific">Lactuca virosa</name>
    <dbReference type="NCBI Taxonomy" id="75947"/>
    <lineage>
        <taxon>Eukaryota</taxon>
        <taxon>Viridiplantae</taxon>
        <taxon>Streptophyta</taxon>
        <taxon>Embryophyta</taxon>
        <taxon>Tracheophyta</taxon>
        <taxon>Spermatophyta</taxon>
        <taxon>Magnoliopsida</taxon>
        <taxon>eudicotyledons</taxon>
        <taxon>Gunneridae</taxon>
        <taxon>Pentapetalae</taxon>
        <taxon>asterids</taxon>
        <taxon>campanulids</taxon>
        <taxon>Asterales</taxon>
        <taxon>Asteraceae</taxon>
        <taxon>Cichorioideae</taxon>
        <taxon>Cichorieae</taxon>
        <taxon>Lactucinae</taxon>
        <taxon>Lactuca</taxon>
    </lineage>
</organism>
<evidence type="ECO:0000313" key="2">
    <source>
        <dbReference type="Proteomes" id="UP001157418"/>
    </source>
</evidence>
<keyword evidence="2" id="KW-1185">Reference proteome</keyword>
<dbReference type="PANTHER" id="PTHR46975:SF2">
    <property type="entry name" value="PROTEIN SWEETIE"/>
    <property type="match status" value="1"/>
</dbReference>
<sequence>MISLLQLQSPDASPSMKIAALRTLSYTLKTLGEVPVELNCKEVLDDTAVAALSNSSPLGNNLKVELDSLSEQATVLVALASVSPKLPLGYPARLPRTMLDVARKMLTEASQNHVVATVEKEAGWLLLSSLLSSMPKEPPVEIISDPLSDMENDPYEDVHKQPKVHQALMYPLLVACKSISNLRKAAAQEVDDKVRQHSGLMVDQPDTLLQIQKEDGTGKEYPLGAALEATKNILIQDSIKLLLDFRVVFLSRVGIDIEAKRHDDWLDT</sequence>
<dbReference type="Proteomes" id="UP001157418">
    <property type="component" value="Unassembled WGS sequence"/>
</dbReference>
<name>A0AAU9LWJ0_9ASTR</name>
<reference evidence="1 2" key="1">
    <citation type="submission" date="2022-01" db="EMBL/GenBank/DDBJ databases">
        <authorList>
            <person name="Xiong W."/>
            <person name="Schranz E."/>
        </authorList>
    </citation>
    <scope>NUCLEOTIDE SEQUENCE [LARGE SCALE GENOMIC DNA]</scope>
</reference>
<comment type="caution">
    <text evidence="1">The sequence shown here is derived from an EMBL/GenBank/DDBJ whole genome shotgun (WGS) entry which is preliminary data.</text>
</comment>
<dbReference type="AlphaFoldDB" id="A0AAU9LWJ0"/>
<gene>
    <name evidence="1" type="ORF">LVIROSA_LOCUS6283</name>
</gene>
<evidence type="ECO:0000313" key="1">
    <source>
        <dbReference type="EMBL" id="CAH1418702.1"/>
    </source>
</evidence>
<protein>
    <submittedName>
        <fullName evidence="1">Uncharacterized protein</fullName>
    </submittedName>
</protein>
<accession>A0AAU9LWJ0</accession>
<dbReference type="InterPro" id="IPR044218">
    <property type="entry name" value="SWEETIE"/>
</dbReference>